<accession>A0A084QSM2</accession>
<dbReference type="Gene3D" id="1.10.3210.10">
    <property type="entry name" value="Hypothetical protein af1432"/>
    <property type="match status" value="1"/>
</dbReference>
<evidence type="ECO:0000256" key="1">
    <source>
        <dbReference type="SAM" id="SignalP"/>
    </source>
</evidence>
<reference evidence="2 3" key="1">
    <citation type="journal article" date="2014" name="BMC Genomics">
        <title>Comparative genome sequencing reveals chemotype-specific gene clusters in the toxigenic black mold Stachybotrys.</title>
        <authorList>
            <person name="Semeiks J."/>
            <person name="Borek D."/>
            <person name="Otwinowski Z."/>
            <person name="Grishin N.V."/>
        </authorList>
    </citation>
    <scope>NUCLEOTIDE SEQUENCE [LARGE SCALE GENOMIC DNA]</scope>
    <source>
        <strain evidence="2 3">IBT 40285</strain>
    </source>
</reference>
<gene>
    <name evidence="2" type="ORF">S40285_05759</name>
</gene>
<sequence length="255" mass="28859">MLSSRVNQLTLWIVTLFGLATFTQARAISAATRELAGITVVDTPLVRSAETYAQQHSSFALYKHVMRSWLYGVLMINANQTLSDHIDLEVHAVSSLLHDLGWDQDVESTVVSTDRRFEVDGAIAAREFIHTHGNKKKWNEGRVQLVWDAIALHTERSIAFYKELDVQVVSQGIQMDFFGPSYGVTETQYAPVEALFPKNDLMRSVNETLVWLCGTKPATTYDTWLQPWGDNHVEGYTAEGRSRYETIFSRLEGQD</sequence>
<evidence type="ECO:0008006" key="4">
    <source>
        <dbReference type="Google" id="ProtNLM"/>
    </source>
</evidence>
<dbReference type="HOGENOM" id="CLU_070871_1_1_1"/>
<feature type="signal peptide" evidence="1">
    <location>
        <begin position="1"/>
        <end position="25"/>
    </location>
</feature>
<feature type="chain" id="PRO_5001779622" description="HD domain-containing protein" evidence="1">
    <location>
        <begin position="26"/>
        <end position="255"/>
    </location>
</feature>
<dbReference type="OrthoDB" id="2378324at2759"/>
<dbReference type="EMBL" id="KL660305">
    <property type="protein sequence ID" value="KFA66957.1"/>
    <property type="molecule type" value="Genomic_DNA"/>
</dbReference>
<dbReference type="PANTHER" id="PTHR35569:SF1">
    <property type="entry name" value="CYANAMIDE HYDRATASE DDI2-RELATED"/>
    <property type="match status" value="1"/>
</dbReference>
<organism evidence="2 3">
    <name type="scientific">Stachybotrys chlorohalonatus (strain IBT 40285)</name>
    <dbReference type="NCBI Taxonomy" id="1283841"/>
    <lineage>
        <taxon>Eukaryota</taxon>
        <taxon>Fungi</taxon>
        <taxon>Dikarya</taxon>
        <taxon>Ascomycota</taxon>
        <taxon>Pezizomycotina</taxon>
        <taxon>Sordariomycetes</taxon>
        <taxon>Hypocreomycetidae</taxon>
        <taxon>Hypocreales</taxon>
        <taxon>Stachybotryaceae</taxon>
        <taxon>Stachybotrys</taxon>
    </lineage>
</organism>
<dbReference type="PANTHER" id="PTHR35569">
    <property type="entry name" value="CYANAMIDE HYDRATASE DDI2-RELATED"/>
    <property type="match status" value="1"/>
</dbReference>
<evidence type="ECO:0000313" key="2">
    <source>
        <dbReference type="EMBL" id="KFA66957.1"/>
    </source>
</evidence>
<dbReference type="Proteomes" id="UP000028524">
    <property type="component" value="Unassembled WGS sequence"/>
</dbReference>
<evidence type="ECO:0000313" key="3">
    <source>
        <dbReference type="Proteomes" id="UP000028524"/>
    </source>
</evidence>
<dbReference type="SUPFAM" id="SSF109604">
    <property type="entry name" value="HD-domain/PDEase-like"/>
    <property type="match status" value="1"/>
</dbReference>
<proteinExistence type="predicted"/>
<dbReference type="OMA" id="GAMFHDL"/>
<keyword evidence="3" id="KW-1185">Reference proteome</keyword>
<dbReference type="AlphaFoldDB" id="A0A084QSM2"/>
<keyword evidence="1" id="KW-0732">Signal</keyword>
<name>A0A084QSM2_STAC4</name>
<dbReference type="STRING" id="1283841.A0A084QSM2"/>
<dbReference type="InParanoid" id="A0A084QSM2"/>
<protein>
    <recommendedName>
        <fullName evidence="4">HD domain-containing protein</fullName>
    </recommendedName>
</protein>